<dbReference type="CDD" id="cd11534">
    <property type="entry name" value="NTP-PPase_HisIE_like"/>
    <property type="match status" value="1"/>
</dbReference>
<reference evidence="11 12" key="1">
    <citation type="submission" date="2019-02" db="EMBL/GenBank/DDBJ databases">
        <title>Deep-cultivation of Planctomycetes and their phenomic and genomic characterization uncovers novel biology.</title>
        <authorList>
            <person name="Wiegand S."/>
            <person name="Jogler M."/>
            <person name="Boedeker C."/>
            <person name="Pinto D."/>
            <person name="Vollmers J."/>
            <person name="Rivas-Marin E."/>
            <person name="Kohn T."/>
            <person name="Peeters S.H."/>
            <person name="Heuer A."/>
            <person name="Rast P."/>
            <person name="Oberbeckmann S."/>
            <person name="Bunk B."/>
            <person name="Jeske O."/>
            <person name="Meyerdierks A."/>
            <person name="Storesund J.E."/>
            <person name="Kallscheuer N."/>
            <person name="Luecker S."/>
            <person name="Lage O.M."/>
            <person name="Pohl T."/>
            <person name="Merkel B.J."/>
            <person name="Hornburger P."/>
            <person name="Mueller R.-W."/>
            <person name="Bruemmer F."/>
            <person name="Labrenz M."/>
            <person name="Spormann A.M."/>
            <person name="Op Den Camp H."/>
            <person name="Overmann J."/>
            <person name="Amann R."/>
            <person name="Jetten M.S.M."/>
            <person name="Mascher T."/>
            <person name="Medema M.H."/>
            <person name="Devos D.P."/>
            <person name="Kaster A.-K."/>
            <person name="Ovreas L."/>
            <person name="Rohde M."/>
            <person name="Galperin M.Y."/>
            <person name="Jogler C."/>
        </authorList>
    </citation>
    <scope>NUCLEOTIDE SEQUENCE [LARGE SCALE GENOMIC DNA]</scope>
    <source>
        <strain evidence="11 12">Pla123a</strain>
    </source>
</reference>
<proteinExistence type="inferred from homology"/>
<comment type="pathway">
    <text evidence="3 10">Amino-acid biosynthesis; L-histidine biosynthesis; L-histidine from 5-phospho-alpha-D-ribose 1-diphosphate: step 2/9.</text>
</comment>
<dbReference type="GO" id="GO:0000105">
    <property type="term" value="P:L-histidine biosynthetic process"/>
    <property type="evidence" value="ECO:0007669"/>
    <property type="project" value="UniProtKB-UniRule"/>
</dbReference>
<dbReference type="Pfam" id="PF01503">
    <property type="entry name" value="PRA-PH"/>
    <property type="match status" value="1"/>
</dbReference>
<comment type="caution">
    <text evidence="11">The sequence shown here is derived from an EMBL/GenBank/DDBJ whole genome shotgun (WGS) entry which is preliminary data.</text>
</comment>
<dbReference type="NCBIfam" id="TIGR03188">
    <property type="entry name" value="histidine_hisI"/>
    <property type="match status" value="1"/>
</dbReference>
<evidence type="ECO:0000313" key="11">
    <source>
        <dbReference type="EMBL" id="TWT78541.1"/>
    </source>
</evidence>
<evidence type="ECO:0000256" key="10">
    <source>
        <dbReference type="HAMAP-Rule" id="MF_01020"/>
    </source>
</evidence>
<dbReference type="OrthoDB" id="9814738at2"/>
<dbReference type="InterPro" id="IPR021130">
    <property type="entry name" value="PRib-ATP_PPHydrolase-like"/>
</dbReference>
<dbReference type="SUPFAM" id="SSF101386">
    <property type="entry name" value="all-alpha NTP pyrophosphatases"/>
    <property type="match status" value="1"/>
</dbReference>
<evidence type="ECO:0000256" key="6">
    <source>
        <dbReference type="ARBA" id="ARBA00022741"/>
    </source>
</evidence>
<name>A0A5C5YUP0_9BACT</name>
<protein>
    <recommendedName>
        <fullName evidence="10">Phosphoribosyl-ATP pyrophosphatase</fullName>
        <shortName evidence="10">PRA-PH</shortName>
        <ecNumber evidence="10">3.6.1.31</ecNumber>
    </recommendedName>
</protein>
<evidence type="ECO:0000256" key="3">
    <source>
        <dbReference type="ARBA" id="ARBA00005204"/>
    </source>
</evidence>
<evidence type="ECO:0000256" key="4">
    <source>
        <dbReference type="ARBA" id="ARBA00022490"/>
    </source>
</evidence>
<dbReference type="UniPathway" id="UPA00031">
    <property type="reaction ID" value="UER00007"/>
</dbReference>
<keyword evidence="12" id="KW-1185">Reference proteome</keyword>
<sequence>MRPLDALEQTIRERADAARQGDGGKSYTVKLLTGPLEKLCGKVTEEAGELVEAASEQGDEGRAHFVYEAGDLLYHTLVLLRRHGVDLAEVEHELARRFGISGIEEKASRAK</sequence>
<dbReference type="EC" id="3.6.1.31" evidence="10"/>
<evidence type="ECO:0000256" key="9">
    <source>
        <dbReference type="ARBA" id="ARBA00023102"/>
    </source>
</evidence>
<dbReference type="InterPro" id="IPR008179">
    <property type="entry name" value="HisE"/>
</dbReference>
<keyword evidence="4 10" id="KW-0963">Cytoplasm</keyword>
<gene>
    <name evidence="10 11" type="primary">hisE</name>
    <name evidence="11" type="ORF">Pla123a_13340</name>
</gene>
<dbReference type="EMBL" id="SJPO01000002">
    <property type="protein sequence ID" value="TWT78541.1"/>
    <property type="molecule type" value="Genomic_DNA"/>
</dbReference>
<evidence type="ECO:0000256" key="1">
    <source>
        <dbReference type="ARBA" id="ARBA00001460"/>
    </source>
</evidence>
<dbReference type="Proteomes" id="UP000318478">
    <property type="component" value="Unassembled WGS sequence"/>
</dbReference>
<keyword evidence="9 10" id="KW-0368">Histidine biosynthesis</keyword>
<dbReference type="Gene3D" id="1.10.287.1080">
    <property type="entry name" value="MazG-like"/>
    <property type="match status" value="1"/>
</dbReference>
<keyword evidence="5 10" id="KW-0028">Amino-acid biosynthesis</keyword>
<dbReference type="GO" id="GO:0005524">
    <property type="term" value="F:ATP binding"/>
    <property type="evidence" value="ECO:0007669"/>
    <property type="project" value="UniProtKB-KW"/>
</dbReference>
<keyword evidence="8 10" id="KW-0067">ATP-binding</keyword>
<organism evidence="11 12">
    <name type="scientific">Posidoniimonas polymericola</name>
    <dbReference type="NCBI Taxonomy" id="2528002"/>
    <lineage>
        <taxon>Bacteria</taxon>
        <taxon>Pseudomonadati</taxon>
        <taxon>Planctomycetota</taxon>
        <taxon>Planctomycetia</taxon>
        <taxon>Pirellulales</taxon>
        <taxon>Lacipirellulaceae</taxon>
        <taxon>Posidoniimonas</taxon>
    </lineage>
</organism>
<comment type="catalytic activity">
    <reaction evidence="1 10">
        <text>1-(5-phospho-beta-D-ribosyl)-ATP + H2O = 1-(5-phospho-beta-D-ribosyl)-5'-AMP + diphosphate + H(+)</text>
        <dbReference type="Rhea" id="RHEA:22828"/>
        <dbReference type="ChEBI" id="CHEBI:15377"/>
        <dbReference type="ChEBI" id="CHEBI:15378"/>
        <dbReference type="ChEBI" id="CHEBI:33019"/>
        <dbReference type="ChEBI" id="CHEBI:59457"/>
        <dbReference type="ChEBI" id="CHEBI:73183"/>
        <dbReference type="EC" id="3.6.1.31"/>
    </reaction>
</comment>
<evidence type="ECO:0000313" key="12">
    <source>
        <dbReference type="Proteomes" id="UP000318478"/>
    </source>
</evidence>
<evidence type="ECO:0000256" key="7">
    <source>
        <dbReference type="ARBA" id="ARBA00022801"/>
    </source>
</evidence>
<keyword evidence="6 10" id="KW-0547">Nucleotide-binding</keyword>
<keyword evidence="7 10" id="KW-0378">Hydrolase</keyword>
<dbReference type="PANTHER" id="PTHR42945">
    <property type="entry name" value="HISTIDINE BIOSYNTHESIS BIFUNCTIONAL PROTEIN"/>
    <property type="match status" value="1"/>
</dbReference>
<accession>A0A5C5YUP0</accession>
<dbReference type="GO" id="GO:0005737">
    <property type="term" value="C:cytoplasm"/>
    <property type="evidence" value="ECO:0007669"/>
    <property type="project" value="UniProtKB-SubCell"/>
</dbReference>
<dbReference type="GO" id="GO:0004636">
    <property type="term" value="F:phosphoribosyl-ATP diphosphatase activity"/>
    <property type="evidence" value="ECO:0007669"/>
    <property type="project" value="UniProtKB-UniRule"/>
</dbReference>
<evidence type="ECO:0000256" key="2">
    <source>
        <dbReference type="ARBA" id="ARBA00004496"/>
    </source>
</evidence>
<evidence type="ECO:0000256" key="8">
    <source>
        <dbReference type="ARBA" id="ARBA00022840"/>
    </source>
</evidence>
<dbReference type="HAMAP" id="MF_01020">
    <property type="entry name" value="HisE"/>
    <property type="match status" value="1"/>
</dbReference>
<evidence type="ECO:0000256" key="5">
    <source>
        <dbReference type="ARBA" id="ARBA00022605"/>
    </source>
</evidence>
<comment type="similarity">
    <text evidence="10">Belongs to the PRA-PH family.</text>
</comment>
<dbReference type="PANTHER" id="PTHR42945:SF9">
    <property type="entry name" value="HISTIDINE BIOSYNTHESIS BIFUNCTIONAL PROTEIN HISIE"/>
    <property type="match status" value="1"/>
</dbReference>
<dbReference type="AlphaFoldDB" id="A0A5C5YUP0"/>
<comment type="subcellular location">
    <subcellularLocation>
        <location evidence="2 10">Cytoplasm</location>
    </subcellularLocation>
</comment>